<organism evidence="1 2">
    <name type="scientific">Strongyloides venezuelensis</name>
    <name type="common">Threadworm</name>
    <dbReference type="NCBI Taxonomy" id="75913"/>
    <lineage>
        <taxon>Eukaryota</taxon>
        <taxon>Metazoa</taxon>
        <taxon>Ecdysozoa</taxon>
        <taxon>Nematoda</taxon>
        <taxon>Chromadorea</taxon>
        <taxon>Rhabditida</taxon>
        <taxon>Tylenchina</taxon>
        <taxon>Panagrolaimomorpha</taxon>
        <taxon>Strongyloidoidea</taxon>
        <taxon>Strongyloididae</taxon>
        <taxon>Strongyloides</taxon>
    </lineage>
</organism>
<sequence length="87" mass="10174">MEKRLALRASSDEQSETTACVGNIITYIKIIFLNYINTEKYHKRIVFCREFDGWWAVSALMVKWYNSRLPRGSPGFDSRSTQLGFIF</sequence>
<keyword evidence="1" id="KW-1185">Reference proteome</keyword>
<dbReference type="AlphaFoldDB" id="A0A0K0G5Z3"/>
<reference evidence="1" key="1">
    <citation type="submission" date="2014-07" db="EMBL/GenBank/DDBJ databases">
        <authorList>
            <person name="Martin A.A"/>
            <person name="De Silva N."/>
        </authorList>
    </citation>
    <scope>NUCLEOTIDE SEQUENCE</scope>
</reference>
<protein>
    <submittedName>
        <fullName evidence="2">Calpain catalytic domain-containing protein</fullName>
    </submittedName>
</protein>
<reference evidence="2" key="2">
    <citation type="submission" date="2015-08" db="UniProtKB">
        <authorList>
            <consortium name="WormBaseParasite"/>
        </authorList>
    </citation>
    <scope>IDENTIFICATION</scope>
</reference>
<name>A0A0K0G5Z3_STRVS</name>
<dbReference type="WBParaSite" id="SVE_2016900.1">
    <property type="protein sequence ID" value="SVE_2016900.1"/>
    <property type="gene ID" value="SVE_2016900"/>
</dbReference>
<evidence type="ECO:0000313" key="2">
    <source>
        <dbReference type="WBParaSite" id="SVE_2016900.1"/>
    </source>
</evidence>
<proteinExistence type="predicted"/>
<accession>A0A0K0G5Z3</accession>
<evidence type="ECO:0000313" key="1">
    <source>
        <dbReference type="Proteomes" id="UP000035680"/>
    </source>
</evidence>
<dbReference type="Proteomes" id="UP000035680">
    <property type="component" value="Unassembled WGS sequence"/>
</dbReference>